<evidence type="ECO:0000256" key="1">
    <source>
        <dbReference type="ARBA" id="ARBA00004141"/>
    </source>
</evidence>
<comment type="caution">
    <text evidence="8">The sequence shown here is derived from an EMBL/GenBank/DDBJ whole genome shotgun (WGS) entry which is preliminary data.</text>
</comment>
<evidence type="ECO:0008006" key="10">
    <source>
        <dbReference type="Google" id="ProtNLM"/>
    </source>
</evidence>
<dbReference type="InterPro" id="IPR008901">
    <property type="entry name" value="ACER"/>
</dbReference>
<accession>A0ABP8K019</accession>
<feature type="transmembrane region" description="Helical" evidence="7">
    <location>
        <begin position="194"/>
        <end position="213"/>
    </location>
</feature>
<protein>
    <recommendedName>
        <fullName evidence="10">Ceramidase</fullName>
    </recommendedName>
</protein>
<name>A0ABP8K019_9MICO</name>
<keyword evidence="5 7" id="KW-0472">Membrane</keyword>
<feature type="transmembrane region" description="Helical" evidence="7">
    <location>
        <begin position="222"/>
        <end position="239"/>
    </location>
</feature>
<proteinExistence type="predicted"/>
<dbReference type="Proteomes" id="UP001500945">
    <property type="component" value="Unassembled WGS sequence"/>
</dbReference>
<feature type="transmembrane region" description="Helical" evidence="7">
    <location>
        <begin position="140"/>
        <end position="156"/>
    </location>
</feature>
<reference evidence="9" key="1">
    <citation type="journal article" date="2019" name="Int. J. Syst. Evol. Microbiol.">
        <title>The Global Catalogue of Microorganisms (GCM) 10K type strain sequencing project: providing services to taxonomists for standard genome sequencing and annotation.</title>
        <authorList>
            <consortium name="The Broad Institute Genomics Platform"/>
            <consortium name="The Broad Institute Genome Sequencing Center for Infectious Disease"/>
            <person name="Wu L."/>
            <person name="Ma J."/>
        </authorList>
    </citation>
    <scope>NUCLEOTIDE SEQUENCE [LARGE SCALE GENOMIC DNA]</scope>
    <source>
        <strain evidence="9">JCM 17809</strain>
    </source>
</reference>
<sequence length="282" mass="29791">MTSAAPDGRDVRPPAAPDASQRRDLRPLVAAATTAVVSLALVLAAARWGWLGPDVGRGDGFCEAARPGWVRQPVNTWSNLAFVVAGLAVAWYAADRVRLGLTMGAHPGLATAYAVLVVLLGPGSMAMHATQTDLGGHLDLLSMFAVSGFALGYALMRFVRRGPAFMAVVFLVAVVVGMAVHLRGGSVPPVGHAGNAAFAVQVGGAVALEVALIRRRSPRQDVWFGLASVATLAVAFAIWTTGQRDHPWCRPESLLQQHGLWHVLCALAAYLLFRHYAAEHAP</sequence>
<feature type="region of interest" description="Disordered" evidence="6">
    <location>
        <begin position="1"/>
        <end position="22"/>
    </location>
</feature>
<feature type="transmembrane region" description="Helical" evidence="7">
    <location>
        <begin position="76"/>
        <end position="94"/>
    </location>
</feature>
<evidence type="ECO:0000256" key="4">
    <source>
        <dbReference type="ARBA" id="ARBA00022989"/>
    </source>
</evidence>
<gene>
    <name evidence="8" type="ORF">GCM10023168_04910</name>
</gene>
<keyword evidence="4 7" id="KW-1133">Transmembrane helix</keyword>
<evidence type="ECO:0000256" key="6">
    <source>
        <dbReference type="SAM" id="MobiDB-lite"/>
    </source>
</evidence>
<dbReference type="RefSeq" id="WP_345201884.1">
    <property type="nucleotide sequence ID" value="NZ_BAABGM010000002.1"/>
</dbReference>
<keyword evidence="2 7" id="KW-0812">Transmembrane</keyword>
<feature type="transmembrane region" description="Helical" evidence="7">
    <location>
        <begin position="259"/>
        <end position="277"/>
    </location>
</feature>
<feature type="transmembrane region" description="Helical" evidence="7">
    <location>
        <begin position="28"/>
        <end position="50"/>
    </location>
</feature>
<evidence type="ECO:0000313" key="8">
    <source>
        <dbReference type="EMBL" id="GAA4398627.1"/>
    </source>
</evidence>
<keyword evidence="9" id="KW-1185">Reference proteome</keyword>
<evidence type="ECO:0000256" key="5">
    <source>
        <dbReference type="ARBA" id="ARBA00023136"/>
    </source>
</evidence>
<feature type="transmembrane region" description="Helical" evidence="7">
    <location>
        <begin position="101"/>
        <end position="120"/>
    </location>
</feature>
<comment type="subcellular location">
    <subcellularLocation>
        <location evidence="1">Membrane</location>
        <topology evidence="1">Multi-pass membrane protein</topology>
    </subcellularLocation>
</comment>
<dbReference type="Pfam" id="PF05875">
    <property type="entry name" value="Ceramidase"/>
    <property type="match status" value="1"/>
</dbReference>
<evidence type="ECO:0000256" key="2">
    <source>
        <dbReference type="ARBA" id="ARBA00022692"/>
    </source>
</evidence>
<evidence type="ECO:0000256" key="7">
    <source>
        <dbReference type="SAM" id="Phobius"/>
    </source>
</evidence>
<feature type="transmembrane region" description="Helical" evidence="7">
    <location>
        <begin position="163"/>
        <end position="182"/>
    </location>
</feature>
<dbReference type="EMBL" id="BAABGM010000002">
    <property type="protein sequence ID" value="GAA4398627.1"/>
    <property type="molecule type" value="Genomic_DNA"/>
</dbReference>
<keyword evidence="3" id="KW-0378">Hydrolase</keyword>
<evidence type="ECO:0000313" key="9">
    <source>
        <dbReference type="Proteomes" id="UP001500945"/>
    </source>
</evidence>
<organism evidence="8 9">
    <name type="scientific">Fodinibacter luteus</name>
    <dbReference type="NCBI Taxonomy" id="552064"/>
    <lineage>
        <taxon>Bacteria</taxon>
        <taxon>Bacillati</taxon>
        <taxon>Actinomycetota</taxon>
        <taxon>Actinomycetes</taxon>
        <taxon>Micrococcales</taxon>
        <taxon>Intrasporangiaceae</taxon>
        <taxon>Fodinibacter (ex Wang et al. 2009)</taxon>
    </lineage>
</organism>
<evidence type="ECO:0000256" key="3">
    <source>
        <dbReference type="ARBA" id="ARBA00022801"/>
    </source>
</evidence>